<dbReference type="PANTHER" id="PTHR21838">
    <property type="entry name" value="COILED-COIL DOMAIN-CONTAINING PROTEIN 137"/>
    <property type="match status" value="1"/>
</dbReference>
<dbReference type="InterPro" id="IPR026680">
    <property type="entry name" value="CCDC137"/>
</dbReference>
<feature type="region of interest" description="Disordered" evidence="1">
    <location>
        <begin position="125"/>
        <end position="175"/>
    </location>
</feature>
<comment type="caution">
    <text evidence="2">The sequence shown here is derived from an EMBL/GenBank/DDBJ whole genome shotgun (WGS) entry which is preliminary data.</text>
</comment>
<organism evidence="2 3">
    <name type="scientific">Periplaneta americana</name>
    <name type="common">American cockroach</name>
    <name type="synonym">Blatta americana</name>
    <dbReference type="NCBI Taxonomy" id="6978"/>
    <lineage>
        <taxon>Eukaryota</taxon>
        <taxon>Metazoa</taxon>
        <taxon>Ecdysozoa</taxon>
        <taxon>Arthropoda</taxon>
        <taxon>Hexapoda</taxon>
        <taxon>Insecta</taxon>
        <taxon>Pterygota</taxon>
        <taxon>Neoptera</taxon>
        <taxon>Polyneoptera</taxon>
        <taxon>Dictyoptera</taxon>
        <taxon>Blattodea</taxon>
        <taxon>Blattoidea</taxon>
        <taxon>Blattidae</taxon>
        <taxon>Blattinae</taxon>
        <taxon>Periplaneta</taxon>
    </lineage>
</organism>
<protein>
    <recommendedName>
        <fullName evidence="4">Coiled-coil domain-containing protein 137</fullName>
    </recommendedName>
</protein>
<evidence type="ECO:0000256" key="1">
    <source>
        <dbReference type="SAM" id="MobiDB-lite"/>
    </source>
</evidence>
<evidence type="ECO:0000313" key="2">
    <source>
        <dbReference type="EMBL" id="KAJ4444409.1"/>
    </source>
</evidence>
<gene>
    <name evidence="2" type="ORF">ANN_06201</name>
</gene>
<keyword evidence="3" id="KW-1185">Reference proteome</keyword>
<dbReference type="Proteomes" id="UP001148838">
    <property type="component" value="Unassembled WGS sequence"/>
</dbReference>
<proteinExistence type="predicted"/>
<feature type="compositionally biased region" description="Basic and acidic residues" evidence="1">
    <location>
        <begin position="125"/>
        <end position="160"/>
    </location>
</feature>
<dbReference type="EMBL" id="JAJSOF020000011">
    <property type="protein sequence ID" value="KAJ4444409.1"/>
    <property type="molecule type" value="Genomic_DNA"/>
</dbReference>
<evidence type="ECO:0000313" key="3">
    <source>
        <dbReference type="Proteomes" id="UP001148838"/>
    </source>
</evidence>
<sequence length="275" mass="31721">MYRLKNKINAAPAVIDFQEVPRSAEHLLKITEAFKNGSIKKKRKKKRSKNTLIDTNTLIGKDIKLPGMTKAEKPVPSLVQYPGESDNHFLYRLGNACHEVIQETKFENKYGVNVIRDPLTGNISLEKKTKENPDDIRKQSFRSRDKEHVGSKTLDESRLSKKERRKQKLKEAKKAKLEKHKDEFEKFKDEVKFGETVHAPPILKALPRKAGARDETVKPGRKNLLLKSALQTKNESFSSVTKKIKRRDLPAATRRQLELQRIRVVEAYRTMKAQK</sequence>
<name>A0ABQ8TEN3_PERAM</name>
<evidence type="ECO:0008006" key="4">
    <source>
        <dbReference type="Google" id="ProtNLM"/>
    </source>
</evidence>
<dbReference type="PANTHER" id="PTHR21838:SF2">
    <property type="entry name" value="COILED-COIL DOMAIN-CONTAINING PROTEIN 137"/>
    <property type="match status" value="1"/>
</dbReference>
<accession>A0ABQ8TEN3</accession>
<reference evidence="2 3" key="1">
    <citation type="journal article" date="2022" name="Allergy">
        <title>Genome assembly and annotation of Periplaneta americana reveal a comprehensive cockroach allergen profile.</title>
        <authorList>
            <person name="Wang L."/>
            <person name="Xiong Q."/>
            <person name="Saelim N."/>
            <person name="Wang L."/>
            <person name="Nong W."/>
            <person name="Wan A.T."/>
            <person name="Shi M."/>
            <person name="Liu X."/>
            <person name="Cao Q."/>
            <person name="Hui J.H.L."/>
            <person name="Sookrung N."/>
            <person name="Leung T.F."/>
            <person name="Tungtrongchitr A."/>
            <person name="Tsui S.K.W."/>
        </authorList>
    </citation>
    <scope>NUCLEOTIDE SEQUENCE [LARGE SCALE GENOMIC DNA]</scope>
    <source>
        <strain evidence="2">PWHHKU_190912</strain>
    </source>
</reference>